<accession>A0A8H4QYC1</accession>
<feature type="region of interest" description="Disordered" evidence="1">
    <location>
        <begin position="27"/>
        <end position="59"/>
    </location>
</feature>
<comment type="caution">
    <text evidence="2">The sequence shown here is derived from an EMBL/GenBank/DDBJ whole genome shotgun (WGS) entry which is preliminary data.</text>
</comment>
<name>A0A8H4QYC1_9AGAR</name>
<organism evidence="2 3">
    <name type="scientific">Agrocybe pediades</name>
    <dbReference type="NCBI Taxonomy" id="84607"/>
    <lineage>
        <taxon>Eukaryota</taxon>
        <taxon>Fungi</taxon>
        <taxon>Dikarya</taxon>
        <taxon>Basidiomycota</taxon>
        <taxon>Agaricomycotina</taxon>
        <taxon>Agaricomycetes</taxon>
        <taxon>Agaricomycetidae</taxon>
        <taxon>Agaricales</taxon>
        <taxon>Agaricineae</taxon>
        <taxon>Strophariaceae</taxon>
        <taxon>Agrocybe</taxon>
    </lineage>
</organism>
<evidence type="ECO:0000313" key="2">
    <source>
        <dbReference type="EMBL" id="KAF4618547.1"/>
    </source>
</evidence>
<dbReference type="Proteomes" id="UP000521872">
    <property type="component" value="Unassembled WGS sequence"/>
</dbReference>
<feature type="compositionally biased region" description="Basic and acidic residues" evidence="1">
    <location>
        <begin position="27"/>
        <end position="44"/>
    </location>
</feature>
<sequence length="59" mass="6835">MRHLRMREKSIHARRLNLSRAFYAKNERSVHKSGESTAKTERKAIHLPHSSSGARASFF</sequence>
<proteinExistence type="predicted"/>
<dbReference type="AlphaFoldDB" id="A0A8H4QYC1"/>
<reference evidence="2 3" key="1">
    <citation type="submission" date="2019-12" db="EMBL/GenBank/DDBJ databases">
        <authorList>
            <person name="Floudas D."/>
            <person name="Bentzer J."/>
            <person name="Ahren D."/>
            <person name="Johansson T."/>
            <person name="Persson P."/>
            <person name="Tunlid A."/>
        </authorList>
    </citation>
    <scope>NUCLEOTIDE SEQUENCE [LARGE SCALE GENOMIC DNA]</scope>
    <source>
        <strain evidence="2 3">CBS 102.39</strain>
    </source>
</reference>
<evidence type="ECO:0000313" key="3">
    <source>
        <dbReference type="Proteomes" id="UP000521872"/>
    </source>
</evidence>
<dbReference type="EMBL" id="JAACJL010000017">
    <property type="protein sequence ID" value="KAF4618547.1"/>
    <property type="molecule type" value="Genomic_DNA"/>
</dbReference>
<protein>
    <submittedName>
        <fullName evidence="2">Uncharacterized protein</fullName>
    </submittedName>
</protein>
<evidence type="ECO:0000256" key="1">
    <source>
        <dbReference type="SAM" id="MobiDB-lite"/>
    </source>
</evidence>
<gene>
    <name evidence="2" type="ORF">D9613_009722</name>
</gene>
<keyword evidence="3" id="KW-1185">Reference proteome</keyword>
<feature type="compositionally biased region" description="Polar residues" evidence="1">
    <location>
        <begin position="49"/>
        <end position="59"/>
    </location>
</feature>